<comment type="caution">
    <text evidence="2">The sequence shown here is derived from an EMBL/GenBank/DDBJ whole genome shotgun (WGS) entry which is preliminary data.</text>
</comment>
<reference evidence="2 3" key="1">
    <citation type="submission" date="2014-02" db="EMBL/GenBank/DDBJ databases">
        <title>Comparative genomics of Haemophilus parasuis isolated from pig lungs.</title>
        <authorList>
            <person name="Kittichotirat W."/>
            <person name="Bumgarner R.E."/>
            <person name="Lawrence P."/>
        </authorList>
    </citation>
    <scope>NUCLEOTIDE SEQUENCE [LARGE SCALE GENOMIC DNA]</scope>
    <source>
        <strain evidence="2 3">HPS10</strain>
    </source>
</reference>
<dbReference type="EMBL" id="JDSO01000094">
    <property type="protein sequence ID" value="KDB46808.1"/>
    <property type="molecule type" value="Genomic_DNA"/>
</dbReference>
<dbReference type="AlphaFoldDB" id="A0A836MC90"/>
<dbReference type="Pfam" id="PF00359">
    <property type="entry name" value="PTS_EIIA_2"/>
    <property type="match status" value="1"/>
</dbReference>
<evidence type="ECO:0000259" key="1">
    <source>
        <dbReference type="PROSITE" id="PS51094"/>
    </source>
</evidence>
<dbReference type="PANTHER" id="PTHR47738">
    <property type="entry name" value="PTS SYSTEM FRUCTOSE-LIKE EIIA COMPONENT-RELATED"/>
    <property type="match status" value="1"/>
</dbReference>
<name>A0A836MC90_GLAPU</name>
<dbReference type="SUPFAM" id="SSF55804">
    <property type="entry name" value="Phoshotransferase/anion transport protein"/>
    <property type="match status" value="1"/>
</dbReference>
<keyword evidence="2" id="KW-0813">Transport</keyword>
<organism evidence="2 3">
    <name type="scientific">Glaesserella parasuis HPS10</name>
    <dbReference type="NCBI Taxonomy" id="1450514"/>
    <lineage>
        <taxon>Bacteria</taxon>
        <taxon>Pseudomonadati</taxon>
        <taxon>Pseudomonadota</taxon>
        <taxon>Gammaproteobacteria</taxon>
        <taxon>Pasteurellales</taxon>
        <taxon>Pasteurellaceae</taxon>
        <taxon>Glaesserella</taxon>
    </lineage>
</organism>
<dbReference type="CDD" id="cd00211">
    <property type="entry name" value="PTS_IIA_fru"/>
    <property type="match status" value="1"/>
</dbReference>
<dbReference type="GO" id="GO:0030295">
    <property type="term" value="F:protein kinase activator activity"/>
    <property type="evidence" value="ECO:0007669"/>
    <property type="project" value="TreeGrafter"/>
</dbReference>
<dbReference type="Gene3D" id="3.40.930.10">
    <property type="entry name" value="Mannitol-specific EII, Chain A"/>
    <property type="match status" value="1"/>
</dbReference>
<dbReference type="PANTHER" id="PTHR47738:SF1">
    <property type="entry name" value="NITROGEN REGULATORY PROTEIN"/>
    <property type="match status" value="1"/>
</dbReference>
<dbReference type="Proteomes" id="UP000027036">
    <property type="component" value="Unassembled WGS sequence"/>
</dbReference>
<keyword evidence="2" id="KW-0762">Sugar transport</keyword>
<sequence>MMQLTTFLDINNIYYNVPISNKKQALEFLGKAMAEILNNSLSPTDKLCIHPAECFSYFFKREKLGSTGINNGVALPHAKLLMSQEFQLEKPIAIFLKLEAGINFESIDHKDVDIIYAIFFSEKICVEYKDSLREIAQQLSDKNLLKHLRAALSREEIWQVLSYYDYSVNKNLESRNVMWN</sequence>
<dbReference type="InterPro" id="IPR002178">
    <property type="entry name" value="PTS_EIIA_type-2_dom"/>
</dbReference>
<gene>
    <name evidence="2" type="ORF">HPS10_07185</name>
</gene>
<evidence type="ECO:0000313" key="3">
    <source>
        <dbReference type="Proteomes" id="UP000027036"/>
    </source>
</evidence>
<dbReference type="InterPro" id="IPR016152">
    <property type="entry name" value="PTrfase/Anion_transptr"/>
</dbReference>
<feature type="domain" description="PTS EIIA type-2" evidence="1">
    <location>
        <begin position="6"/>
        <end position="164"/>
    </location>
</feature>
<accession>A0A836MC90</accession>
<protein>
    <submittedName>
        <fullName evidence="2">PTS sugar transporter subunit IIA</fullName>
    </submittedName>
</protein>
<evidence type="ECO:0000313" key="2">
    <source>
        <dbReference type="EMBL" id="KDB46808.1"/>
    </source>
</evidence>
<dbReference type="InterPro" id="IPR051541">
    <property type="entry name" value="PTS_SugarTrans_NitroReg"/>
</dbReference>
<dbReference type="PROSITE" id="PS51094">
    <property type="entry name" value="PTS_EIIA_TYPE_2"/>
    <property type="match status" value="1"/>
</dbReference>
<proteinExistence type="predicted"/>